<dbReference type="OrthoDB" id="127067at2"/>
<evidence type="ECO:0000313" key="4">
    <source>
        <dbReference type="Proteomes" id="UP000238701"/>
    </source>
</evidence>
<evidence type="ECO:0000256" key="2">
    <source>
        <dbReference type="SAM" id="Phobius"/>
    </source>
</evidence>
<dbReference type="Gene3D" id="2.120.10.10">
    <property type="match status" value="2"/>
</dbReference>
<gene>
    <name evidence="3" type="ORF">SBA1_520006</name>
</gene>
<protein>
    <submittedName>
        <fullName evidence="3">BNR/Asp-box repeat protein</fullName>
    </submittedName>
</protein>
<proteinExistence type="predicted"/>
<sequence>MHKGTGAEWLAHLFDGRALSSLILIWLILISLIILAGVPALMHAQELAKAPGAQVFSLTPSPGYFTEPGVAVNPKNPQQVVAVFQDNAHAAFSWDAGHSWQVATGVEPPNYKVSGDVSVAFDQQGHAFICYMAFDKLGSFNYWAHGASRSGLFVRRSLDGGKTWDANHVPVIEHPTEPGIPFEDKPYIVADNTASRYAGNLYVGWTRWTLVDSEIMLSRSTDDGITWSKPLEIDRHPGLPRDDNGAAEGFDGAVAPDGTFYAVWSQDNDLFLTSSRDGGKTFSRARAIIHTAPIMFAIQTLDRANGFPQIAIDPKSERMYVTWSDYRNGDLDVFCATSSNQGRSWSAPVRVNNDAVHNGADQFFQWLAVDPVDGSASVLFYDRRGDPQGRKQIVVLARSTDGGSSFMNYAWTTEPFEAGGVFFGDYTGLAAFDGRVYGAWTEKPPPAPDGEGKSAGNPPRRGTVVKVGVADFKASAGRGSP</sequence>
<dbReference type="Proteomes" id="UP000238701">
    <property type="component" value="Unassembled WGS sequence"/>
</dbReference>
<dbReference type="CDD" id="cd15482">
    <property type="entry name" value="Sialidase_non-viral"/>
    <property type="match status" value="1"/>
</dbReference>
<accession>A0A2U3KX30</accession>
<dbReference type="AlphaFoldDB" id="A0A2U3KX30"/>
<feature type="region of interest" description="Disordered" evidence="1">
    <location>
        <begin position="441"/>
        <end position="463"/>
    </location>
</feature>
<dbReference type="EMBL" id="OMOD01000147">
    <property type="protein sequence ID" value="SPF44150.1"/>
    <property type="molecule type" value="Genomic_DNA"/>
</dbReference>
<evidence type="ECO:0000313" key="3">
    <source>
        <dbReference type="EMBL" id="SPF44150.1"/>
    </source>
</evidence>
<reference evidence="4" key="1">
    <citation type="submission" date="2018-02" db="EMBL/GenBank/DDBJ databases">
        <authorList>
            <person name="Hausmann B."/>
        </authorList>
    </citation>
    <scope>NUCLEOTIDE SEQUENCE [LARGE SCALE GENOMIC DNA]</scope>
    <source>
        <strain evidence="4">Peat soil MAG SbA1</strain>
    </source>
</reference>
<keyword evidence="2" id="KW-0472">Membrane</keyword>
<feature type="transmembrane region" description="Helical" evidence="2">
    <location>
        <begin position="21"/>
        <end position="42"/>
    </location>
</feature>
<keyword evidence="2" id="KW-0812">Transmembrane</keyword>
<dbReference type="SUPFAM" id="SSF110296">
    <property type="entry name" value="Oligoxyloglucan reducing end-specific cellobiohydrolase"/>
    <property type="match status" value="1"/>
</dbReference>
<name>A0A2U3KX30_9BACT</name>
<keyword evidence="2" id="KW-1133">Transmembrane helix</keyword>
<organism evidence="3 4">
    <name type="scientific">Candidatus Sulfotelmatobacter kueseliae</name>
    <dbReference type="NCBI Taxonomy" id="2042962"/>
    <lineage>
        <taxon>Bacteria</taxon>
        <taxon>Pseudomonadati</taxon>
        <taxon>Acidobacteriota</taxon>
        <taxon>Terriglobia</taxon>
        <taxon>Terriglobales</taxon>
        <taxon>Candidatus Korobacteraceae</taxon>
        <taxon>Candidatus Sulfotelmatobacter</taxon>
    </lineage>
</organism>
<evidence type="ECO:0000256" key="1">
    <source>
        <dbReference type="SAM" id="MobiDB-lite"/>
    </source>
</evidence>